<feature type="region of interest" description="Disordered" evidence="1">
    <location>
        <begin position="1"/>
        <end position="20"/>
    </location>
</feature>
<evidence type="ECO:0000313" key="2">
    <source>
        <dbReference type="EMBL" id="KRL86417.1"/>
    </source>
</evidence>
<gene>
    <name evidence="2" type="ORF">FC50_GL000939</name>
</gene>
<protein>
    <submittedName>
        <fullName evidence="2">Uncharacterized protein</fullName>
    </submittedName>
</protein>
<dbReference type="Proteomes" id="UP000051922">
    <property type="component" value="Unassembled WGS sequence"/>
</dbReference>
<evidence type="ECO:0000313" key="3">
    <source>
        <dbReference type="Proteomes" id="UP000051922"/>
    </source>
</evidence>
<proteinExistence type="predicted"/>
<name>A0A0R1TZ04_9LACO</name>
<accession>A0A0R1TZ04</accession>
<dbReference type="AlphaFoldDB" id="A0A0R1TZ04"/>
<sequence length="103" mass="11434">MAGLQSPEISGMPRSDTVGNHVEDKIITGLADEEYVDRCQKTVALMQDATEADIIKYTYMVAMPSIEATAEHVGLTYSGYKKAKPKALLSFAEFWPDELLIYD</sequence>
<keyword evidence="3" id="KW-1185">Reference proteome</keyword>
<reference evidence="2 3" key="1">
    <citation type="journal article" date="2015" name="Genome Announc.">
        <title>Expanding the biotechnology potential of lactobacilli through comparative genomics of 213 strains and associated genera.</title>
        <authorList>
            <person name="Sun Z."/>
            <person name="Harris H.M."/>
            <person name="McCann A."/>
            <person name="Guo C."/>
            <person name="Argimon S."/>
            <person name="Zhang W."/>
            <person name="Yang X."/>
            <person name="Jeffery I.B."/>
            <person name="Cooney J.C."/>
            <person name="Kagawa T.F."/>
            <person name="Liu W."/>
            <person name="Song Y."/>
            <person name="Salvetti E."/>
            <person name="Wrobel A."/>
            <person name="Rasinkangas P."/>
            <person name="Parkhill J."/>
            <person name="Rea M.C."/>
            <person name="O'Sullivan O."/>
            <person name="Ritari J."/>
            <person name="Douillard F.P."/>
            <person name="Paul Ross R."/>
            <person name="Yang R."/>
            <person name="Briner A.E."/>
            <person name="Felis G.E."/>
            <person name="de Vos W.M."/>
            <person name="Barrangou R."/>
            <person name="Klaenhammer T.R."/>
            <person name="Caufield P.W."/>
            <person name="Cui Y."/>
            <person name="Zhang H."/>
            <person name="O'Toole P.W."/>
        </authorList>
    </citation>
    <scope>NUCLEOTIDE SEQUENCE [LARGE SCALE GENOMIC DNA]</scope>
    <source>
        <strain evidence="2 3">DSM 15945</strain>
    </source>
</reference>
<organism evidence="2 3">
    <name type="scientific">Lacticaseibacillus pantheris DSM 15945 = JCM 12539 = NBRC 106106</name>
    <dbReference type="NCBI Taxonomy" id="1423783"/>
    <lineage>
        <taxon>Bacteria</taxon>
        <taxon>Bacillati</taxon>
        <taxon>Bacillota</taxon>
        <taxon>Bacilli</taxon>
        <taxon>Lactobacillales</taxon>
        <taxon>Lactobacillaceae</taxon>
        <taxon>Lacticaseibacillus</taxon>
    </lineage>
</organism>
<dbReference type="STRING" id="1423783.FC50_GL000939"/>
<evidence type="ECO:0000256" key="1">
    <source>
        <dbReference type="SAM" id="MobiDB-lite"/>
    </source>
</evidence>
<dbReference type="EMBL" id="AZFJ01000045">
    <property type="protein sequence ID" value="KRL86417.1"/>
    <property type="molecule type" value="Genomic_DNA"/>
</dbReference>
<dbReference type="PATRIC" id="fig|1423783.4.peg.970"/>
<comment type="caution">
    <text evidence="2">The sequence shown here is derived from an EMBL/GenBank/DDBJ whole genome shotgun (WGS) entry which is preliminary data.</text>
</comment>